<dbReference type="InterPro" id="IPR011047">
    <property type="entry name" value="Quinoprotein_ADH-like_sf"/>
</dbReference>
<accession>A0AAP2YXI2</accession>
<dbReference type="InterPro" id="IPR002372">
    <property type="entry name" value="PQQ_rpt_dom"/>
</dbReference>
<feature type="transmembrane region" description="Helical" evidence="1">
    <location>
        <begin position="26"/>
        <end position="43"/>
    </location>
</feature>
<dbReference type="InterPro" id="IPR018391">
    <property type="entry name" value="PQQ_b-propeller_rpt"/>
</dbReference>
<keyword evidence="1" id="KW-0472">Membrane</keyword>
<gene>
    <name evidence="3" type="ORF">OB960_05260</name>
</gene>
<keyword evidence="1" id="KW-1133">Transmembrane helix</keyword>
<evidence type="ECO:0000313" key="4">
    <source>
        <dbReference type="Proteomes" id="UP001321018"/>
    </source>
</evidence>
<feature type="domain" description="Pyrrolo-quinoline quinone repeat" evidence="2">
    <location>
        <begin position="296"/>
        <end position="435"/>
    </location>
</feature>
<dbReference type="SUPFAM" id="SSF50998">
    <property type="entry name" value="Quinoprotein alcohol dehydrogenase-like"/>
    <property type="match status" value="1"/>
</dbReference>
<dbReference type="RefSeq" id="WP_338002646.1">
    <property type="nucleotide sequence ID" value="NZ_JAOPKA010000002.1"/>
</dbReference>
<dbReference type="PANTHER" id="PTHR34512:SF30">
    <property type="entry name" value="OUTER MEMBRANE PROTEIN ASSEMBLY FACTOR BAMB"/>
    <property type="match status" value="1"/>
</dbReference>
<organism evidence="3 4">
    <name type="scientific">Natronoglomus mannanivorans</name>
    <dbReference type="NCBI Taxonomy" id="2979990"/>
    <lineage>
        <taxon>Archaea</taxon>
        <taxon>Methanobacteriati</taxon>
        <taxon>Methanobacteriota</taxon>
        <taxon>Stenosarchaea group</taxon>
        <taxon>Halobacteria</taxon>
        <taxon>Halobacteriales</taxon>
        <taxon>Natrialbaceae</taxon>
        <taxon>Natronoglomus</taxon>
    </lineage>
</organism>
<dbReference type="PANTHER" id="PTHR34512">
    <property type="entry name" value="CELL SURFACE PROTEIN"/>
    <property type="match status" value="1"/>
</dbReference>
<sequence length="443" mass="47504">MGSDRGERSGNVWSDILERRFDRRHVVAGLGAIAGFGLIWSLFGGGPTIDAGGAYPQSRYDARNTNHVPDDGPTSGVEVVWSRDDLTGTPIVGDGIVIPRFDDGVTALSQRDGETAWQASLDFASGGTVSAIVDGTVFVGTTEHGGTASGSGVYALTTDGTRRWHEPVGSVRTGPVVADGVVAVVTVPHPNADGPTTVHTLEVSSGEVRFRFEGSRAEDYTGLAIADGRLFVTCEETHQVHAIDLTDGTRQWQRGLTGKPSSVPVVGTERLYVVVEESDREDGTAVSGDLDSDYRIQAFDHDGKSAWETTVDHRNVTDLALSPEQLYVVAQRRMNTRNTELIAYDATSGSRNWSRDIYGIRTTPTSTPSVVCVGTTNGDDRNGRLYGLKPNTGETLWEHETPSRTDIDAVWSGRPRTPTIVNGHVYVGTLAGELYVLGPSSES</sequence>
<proteinExistence type="predicted"/>
<comment type="caution">
    <text evidence="3">The sequence shown here is derived from an EMBL/GenBank/DDBJ whole genome shotgun (WGS) entry which is preliminary data.</text>
</comment>
<evidence type="ECO:0000256" key="1">
    <source>
        <dbReference type="SAM" id="Phobius"/>
    </source>
</evidence>
<keyword evidence="1" id="KW-0812">Transmembrane</keyword>
<dbReference type="Gene3D" id="2.130.10.10">
    <property type="entry name" value="YVTN repeat-like/Quinoprotein amine dehydrogenase"/>
    <property type="match status" value="2"/>
</dbReference>
<dbReference type="EMBL" id="JAOPKA010000002">
    <property type="protein sequence ID" value="MCU4740807.1"/>
    <property type="molecule type" value="Genomic_DNA"/>
</dbReference>
<reference evidence="3" key="1">
    <citation type="submission" date="2022-09" db="EMBL/GenBank/DDBJ databases">
        <title>Enrichment on poylsaccharides allowed isolation of novel metabolic and taxonomic groups of Haloarchaea.</title>
        <authorList>
            <person name="Sorokin D.Y."/>
            <person name="Elcheninov A.G."/>
            <person name="Khizhniak T.V."/>
            <person name="Kolganova T.V."/>
            <person name="Kublanov I.V."/>
        </authorList>
    </citation>
    <scope>NUCLEOTIDE SEQUENCE</scope>
    <source>
        <strain evidence="3">AArc-xg1-1</strain>
    </source>
</reference>
<feature type="domain" description="Pyrrolo-quinoline quinone repeat" evidence="2">
    <location>
        <begin position="152"/>
        <end position="259"/>
    </location>
</feature>
<evidence type="ECO:0000313" key="3">
    <source>
        <dbReference type="EMBL" id="MCU4740807.1"/>
    </source>
</evidence>
<dbReference type="Pfam" id="PF13360">
    <property type="entry name" value="PQQ_2"/>
    <property type="match status" value="2"/>
</dbReference>
<dbReference type="SMART" id="SM00564">
    <property type="entry name" value="PQQ"/>
    <property type="match status" value="5"/>
</dbReference>
<dbReference type="AlphaFoldDB" id="A0AAP2YXI2"/>
<name>A0AAP2YXI2_9EURY</name>
<evidence type="ECO:0000259" key="2">
    <source>
        <dbReference type="Pfam" id="PF13360"/>
    </source>
</evidence>
<dbReference type="Proteomes" id="UP001321018">
    <property type="component" value="Unassembled WGS sequence"/>
</dbReference>
<dbReference type="InterPro" id="IPR015943">
    <property type="entry name" value="WD40/YVTN_repeat-like_dom_sf"/>
</dbReference>
<protein>
    <submittedName>
        <fullName evidence="3">PQQ-binding-like beta-propeller repeat protein</fullName>
    </submittedName>
</protein>